<comment type="caution">
    <text evidence="2">The sequence shown here is derived from an EMBL/GenBank/DDBJ whole genome shotgun (WGS) entry which is preliminary data.</text>
</comment>
<protein>
    <recommendedName>
        <fullName evidence="1">PatA-like N-terminal domain-containing protein</fullName>
    </recommendedName>
</protein>
<keyword evidence="3" id="KW-1185">Reference proteome</keyword>
<dbReference type="STRING" id="1921803.NIES593_09170"/>
<reference evidence="2 3" key="1">
    <citation type="submission" date="2016-11" db="EMBL/GenBank/DDBJ databases">
        <title>Draft Genome Sequences of Nine Cyanobacterial Strains from Diverse Habitats.</title>
        <authorList>
            <person name="Zhu T."/>
            <person name="Hou S."/>
            <person name="Lu X."/>
            <person name="Hess W.R."/>
        </authorList>
    </citation>
    <scope>NUCLEOTIDE SEQUENCE [LARGE SCALE GENOMIC DNA]</scope>
    <source>
        <strain evidence="2 3">NIES-593</strain>
    </source>
</reference>
<accession>A0A1U7HJU8</accession>
<dbReference type="EMBL" id="MRCB01000008">
    <property type="protein sequence ID" value="OKH23815.1"/>
    <property type="molecule type" value="Genomic_DNA"/>
</dbReference>
<dbReference type="OrthoDB" id="524459at2"/>
<dbReference type="Proteomes" id="UP000186868">
    <property type="component" value="Unassembled WGS sequence"/>
</dbReference>
<name>A0A1U7HJU8_9CYAN</name>
<evidence type="ECO:0000313" key="2">
    <source>
        <dbReference type="EMBL" id="OKH23815.1"/>
    </source>
</evidence>
<evidence type="ECO:0000313" key="3">
    <source>
        <dbReference type="Proteomes" id="UP000186868"/>
    </source>
</evidence>
<proteinExistence type="predicted"/>
<gene>
    <name evidence="2" type="ORF">NIES593_09170</name>
</gene>
<organism evidence="2 3">
    <name type="scientific">Hydrococcus rivularis NIES-593</name>
    <dbReference type="NCBI Taxonomy" id="1921803"/>
    <lineage>
        <taxon>Bacteria</taxon>
        <taxon>Bacillati</taxon>
        <taxon>Cyanobacteriota</taxon>
        <taxon>Cyanophyceae</taxon>
        <taxon>Pleurocapsales</taxon>
        <taxon>Hydrococcaceae</taxon>
        <taxon>Hydrococcus</taxon>
    </lineage>
</organism>
<dbReference type="AlphaFoldDB" id="A0A1U7HJU8"/>
<dbReference type="Pfam" id="PF14332">
    <property type="entry name" value="DUF4388"/>
    <property type="match status" value="1"/>
</dbReference>
<sequence length="143" mass="16134">MPHGKYQPKQLGTLLNILRSHRASGTLYVKATIAPDARARSRVLVFQGGEMTYGDYGIPDRFSLARKLTKQFKPAMSEIALKFAREKAANSTSARELLEILCKIRVLNWKQIESFVLARTAIALEQILPHAGQFQFKPTVEFD</sequence>
<feature type="domain" description="PatA-like N-terminal" evidence="1">
    <location>
        <begin position="11"/>
        <end position="140"/>
    </location>
</feature>
<evidence type="ECO:0000259" key="1">
    <source>
        <dbReference type="Pfam" id="PF14332"/>
    </source>
</evidence>
<dbReference type="RefSeq" id="WP_073599287.1">
    <property type="nucleotide sequence ID" value="NZ_MRCB01000008.1"/>
</dbReference>
<dbReference type="InterPro" id="IPR025497">
    <property type="entry name" value="PatA-like_N"/>
</dbReference>